<evidence type="ECO:0000313" key="2">
    <source>
        <dbReference type="EMBL" id="PPQ86009.1"/>
    </source>
</evidence>
<feature type="compositionally biased region" description="Polar residues" evidence="1">
    <location>
        <begin position="1"/>
        <end position="15"/>
    </location>
</feature>
<accession>A0A409X5F6</accession>
<organism evidence="2 3">
    <name type="scientific">Psilocybe cyanescens</name>
    <dbReference type="NCBI Taxonomy" id="93625"/>
    <lineage>
        <taxon>Eukaryota</taxon>
        <taxon>Fungi</taxon>
        <taxon>Dikarya</taxon>
        <taxon>Basidiomycota</taxon>
        <taxon>Agaricomycotina</taxon>
        <taxon>Agaricomycetes</taxon>
        <taxon>Agaricomycetidae</taxon>
        <taxon>Agaricales</taxon>
        <taxon>Agaricineae</taxon>
        <taxon>Strophariaceae</taxon>
        <taxon>Psilocybe</taxon>
    </lineage>
</organism>
<dbReference type="InParanoid" id="A0A409X5F6"/>
<evidence type="ECO:0000256" key="1">
    <source>
        <dbReference type="SAM" id="MobiDB-lite"/>
    </source>
</evidence>
<keyword evidence="3" id="KW-1185">Reference proteome</keyword>
<protein>
    <submittedName>
        <fullName evidence="2">Uncharacterized protein</fullName>
    </submittedName>
</protein>
<proteinExistence type="predicted"/>
<sequence>MSSSQQPLDTNNSGQHVPKKDRAVSQQVAEDVSNSVLCTSTLQILSNGRVGIKHLKLRAEKSGQTSSEPCNNGQVLSSEAATAHGPALQDAQVLIKNSAEPLKKQQKKKVNMTLVGLHVFLCLPI</sequence>
<feature type="region of interest" description="Disordered" evidence="1">
    <location>
        <begin position="1"/>
        <end position="27"/>
    </location>
</feature>
<evidence type="ECO:0000313" key="3">
    <source>
        <dbReference type="Proteomes" id="UP000283269"/>
    </source>
</evidence>
<name>A0A409X5F6_PSICY</name>
<dbReference type="AlphaFoldDB" id="A0A409X5F6"/>
<dbReference type="EMBL" id="NHYD01002581">
    <property type="protein sequence ID" value="PPQ86009.1"/>
    <property type="molecule type" value="Genomic_DNA"/>
</dbReference>
<comment type="caution">
    <text evidence="2">The sequence shown here is derived from an EMBL/GenBank/DDBJ whole genome shotgun (WGS) entry which is preliminary data.</text>
</comment>
<dbReference type="Proteomes" id="UP000283269">
    <property type="component" value="Unassembled WGS sequence"/>
</dbReference>
<gene>
    <name evidence="2" type="ORF">CVT25_001520</name>
</gene>
<reference evidence="2 3" key="1">
    <citation type="journal article" date="2018" name="Evol. Lett.">
        <title>Horizontal gene cluster transfer increased hallucinogenic mushroom diversity.</title>
        <authorList>
            <person name="Reynolds H.T."/>
            <person name="Vijayakumar V."/>
            <person name="Gluck-Thaler E."/>
            <person name="Korotkin H.B."/>
            <person name="Matheny P.B."/>
            <person name="Slot J.C."/>
        </authorList>
    </citation>
    <scope>NUCLEOTIDE SEQUENCE [LARGE SCALE GENOMIC DNA]</scope>
    <source>
        <strain evidence="2 3">2631</strain>
    </source>
</reference>